<comment type="caution">
    <text evidence="2">The sequence shown here is derived from an EMBL/GenBank/DDBJ whole genome shotgun (WGS) entry which is preliminary data.</text>
</comment>
<sequence length="93" mass="10307">MNQKFLVVLALWSGGALATLTKNPASLDTKRDSLKQLCKVFKAKKFSKKLKTLARSKLPTPEDPSSLPIDESLLEKECEQYITIHPAAHGWGV</sequence>
<proteinExistence type="predicted"/>
<feature type="chain" id="PRO_5040954372" evidence="1">
    <location>
        <begin position="19"/>
        <end position="93"/>
    </location>
</feature>
<reference evidence="2" key="1">
    <citation type="submission" date="2022-07" db="EMBL/GenBank/DDBJ databases">
        <title>Phylogenomic reconstructions and comparative analyses of Kickxellomycotina fungi.</title>
        <authorList>
            <person name="Reynolds N.K."/>
            <person name="Stajich J.E."/>
            <person name="Barry K."/>
            <person name="Grigoriev I.V."/>
            <person name="Crous P."/>
            <person name="Smith M.E."/>
        </authorList>
    </citation>
    <scope>NUCLEOTIDE SEQUENCE</scope>
    <source>
        <strain evidence="2">RSA 861</strain>
    </source>
</reference>
<keyword evidence="1" id="KW-0732">Signal</keyword>
<gene>
    <name evidence="2" type="ORF">IWQ60_006984</name>
</gene>
<evidence type="ECO:0000313" key="2">
    <source>
        <dbReference type="EMBL" id="KAJ1920502.1"/>
    </source>
</evidence>
<keyword evidence="3" id="KW-1185">Reference proteome</keyword>
<dbReference type="Proteomes" id="UP001150569">
    <property type="component" value="Unassembled WGS sequence"/>
</dbReference>
<dbReference type="EMBL" id="JANBPT010000442">
    <property type="protein sequence ID" value="KAJ1920502.1"/>
    <property type="molecule type" value="Genomic_DNA"/>
</dbReference>
<organism evidence="2 3">
    <name type="scientific">Tieghemiomyces parasiticus</name>
    <dbReference type="NCBI Taxonomy" id="78921"/>
    <lineage>
        <taxon>Eukaryota</taxon>
        <taxon>Fungi</taxon>
        <taxon>Fungi incertae sedis</taxon>
        <taxon>Zoopagomycota</taxon>
        <taxon>Kickxellomycotina</taxon>
        <taxon>Dimargaritomycetes</taxon>
        <taxon>Dimargaritales</taxon>
        <taxon>Dimargaritaceae</taxon>
        <taxon>Tieghemiomyces</taxon>
    </lineage>
</organism>
<accession>A0A9W8A9X6</accession>
<feature type="signal peptide" evidence="1">
    <location>
        <begin position="1"/>
        <end position="18"/>
    </location>
</feature>
<evidence type="ECO:0000313" key="3">
    <source>
        <dbReference type="Proteomes" id="UP001150569"/>
    </source>
</evidence>
<dbReference type="AlphaFoldDB" id="A0A9W8A9X6"/>
<protein>
    <submittedName>
        <fullName evidence="2">Uncharacterized protein</fullName>
    </submittedName>
</protein>
<name>A0A9W8A9X6_9FUNG</name>
<evidence type="ECO:0000256" key="1">
    <source>
        <dbReference type="SAM" id="SignalP"/>
    </source>
</evidence>